<dbReference type="InterPro" id="IPR011990">
    <property type="entry name" value="TPR-like_helical_dom_sf"/>
</dbReference>
<evidence type="ECO:0000256" key="2">
    <source>
        <dbReference type="ARBA" id="ARBA00022676"/>
    </source>
</evidence>
<reference evidence="10" key="1">
    <citation type="submission" date="2021-02" db="EMBL/GenBank/DDBJ databases">
        <authorList>
            <person name="Nowell W R."/>
        </authorList>
    </citation>
    <scope>NUCLEOTIDE SEQUENCE</scope>
</reference>
<evidence type="ECO:0000256" key="1">
    <source>
        <dbReference type="ARBA" id="ARBA00009558"/>
    </source>
</evidence>
<dbReference type="GO" id="GO:0016779">
    <property type="term" value="F:nucleotidyltransferase activity"/>
    <property type="evidence" value="ECO:0007669"/>
    <property type="project" value="UniProtKB-KW"/>
</dbReference>
<dbReference type="EC" id="2.4.2.31" evidence="9"/>
<evidence type="ECO:0000256" key="4">
    <source>
        <dbReference type="ARBA" id="ARBA00022695"/>
    </source>
</evidence>
<keyword evidence="11" id="KW-1185">Reference proteome</keyword>
<dbReference type="SUPFAM" id="SSF56399">
    <property type="entry name" value="ADP-ribosylation"/>
    <property type="match status" value="1"/>
</dbReference>
<evidence type="ECO:0000313" key="11">
    <source>
        <dbReference type="Proteomes" id="UP000663828"/>
    </source>
</evidence>
<name>A0A815NQQ6_ADIRI</name>
<evidence type="ECO:0000256" key="7">
    <source>
        <dbReference type="ARBA" id="ARBA00047597"/>
    </source>
</evidence>
<protein>
    <recommendedName>
        <fullName evidence="9">NAD(P)(+)--arginine ADP-ribosyltransferase</fullName>
        <ecNumber evidence="9">2.4.2.31</ecNumber>
    </recommendedName>
    <alternativeName>
        <fullName evidence="9">Mono(ADP-ribosyl)transferase</fullName>
    </alternativeName>
</protein>
<evidence type="ECO:0000256" key="9">
    <source>
        <dbReference type="RuleBase" id="RU361228"/>
    </source>
</evidence>
<comment type="caution">
    <text evidence="10">The sequence shown here is derived from an EMBL/GenBank/DDBJ whole genome shotgun (WGS) entry which is preliminary data.</text>
</comment>
<evidence type="ECO:0000256" key="6">
    <source>
        <dbReference type="ARBA" id="ARBA00022803"/>
    </source>
</evidence>
<comment type="catalytic activity">
    <reaction evidence="7 9">
        <text>L-arginyl-[protein] + NAD(+) = N(omega)-(ADP-D-ribosyl)-L-arginyl-[protein] + nicotinamide + H(+)</text>
        <dbReference type="Rhea" id="RHEA:19149"/>
        <dbReference type="Rhea" id="RHEA-COMP:10532"/>
        <dbReference type="Rhea" id="RHEA-COMP:15087"/>
        <dbReference type="ChEBI" id="CHEBI:15378"/>
        <dbReference type="ChEBI" id="CHEBI:17154"/>
        <dbReference type="ChEBI" id="CHEBI:29965"/>
        <dbReference type="ChEBI" id="CHEBI:57540"/>
        <dbReference type="ChEBI" id="CHEBI:142554"/>
        <dbReference type="EC" id="2.4.2.31"/>
    </reaction>
</comment>
<keyword evidence="3 9" id="KW-0808">Transferase</keyword>
<keyword evidence="6 8" id="KW-0802">TPR repeat</keyword>
<evidence type="ECO:0000256" key="8">
    <source>
        <dbReference type="PROSITE-ProRule" id="PRU00339"/>
    </source>
</evidence>
<dbReference type="PANTHER" id="PTHR45641:SF1">
    <property type="entry name" value="AAA+ ATPASE DOMAIN-CONTAINING PROTEIN"/>
    <property type="match status" value="1"/>
</dbReference>
<keyword evidence="2 9" id="KW-0328">Glycosyltransferase</keyword>
<sequence length="700" mass="81867">MTELSYIIWFLNPKINDNEKVFHLRTILPHDCLQTYDDWDECVDFLTDLVGTSMKIIFIITLSSLIEANEALIETIENVQNIHSIYILCPTLSLSTISLTSDTKVRGIRTDYQSLVNQLLCAMNMEQEFRYRRFACDDFRISTSTPLPIVTTATRQSSLMLINNNADSKRQETDFMYSQIARDILLAMDSSQAEMIKFCRQQYIDDEAQLRYIQEFEENYRPNKALYWYTRNTFLYRLLNKALREQDIDILYSLRYFIKDLHEQLTDLHSRQVSTQTPEESKSIITVYRGQLINTQEFDQKLRNNLNGFLSVANFLSTTVSKPLATMFAGNGTEMHMQSILFQIDIESAINKFPYANISSESAFGDTEGELLFTMGAVFRILSIESTGTNMWYIHIKLTGEEDEELKALIDYMKTGLDKFTPEIHLARLLYELAQYTKAITYLKKAMQDAQLMEDPITRVYIYNELGDIYASMNDTETSEEYYRKAVEIDLKHLSDHHPAVLVIYSIQATLHKRHGDLEQTLFYYNKLLDISLQHPEQAECCNADSDYRNIAAVYQEQKRDLEAMEMCRRALEIQLNTLPHNHPSFSKTYQYMSTFYARQEDYKQANEYLQKALEIQKHSLPQDHPDFITTYNDLCVSYYKLDQFEEALECMKKANELRLIYLPEIKHSNPDSASNKYQKRIQDADELLEIIQQRKQTNA</sequence>
<dbReference type="PROSITE" id="PS51996">
    <property type="entry name" value="TR_MART"/>
    <property type="match status" value="1"/>
</dbReference>
<dbReference type="SMART" id="SM00028">
    <property type="entry name" value="TPR"/>
    <property type="match status" value="6"/>
</dbReference>
<keyword evidence="5" id="KW-0677">Repeat</keyword>
<dbReference type="InterPro" id="IPR019734">
    <property type="entry name" value="TPR_rpt"/>
</dbReference>
<dbReference type="AlphaFoldDB" id="A0A815NQQ6"/>
<gene>
    <name evidence="10" type="ORF">XAT740_LOCUS36099</name>
</gene>
<dbReference type="Gene3D" id="3.90.176.10">
    <property type="entry name" value="Toxin ADP-ribosyltransferase, Chain A, domain 1"/>
    <property type="match status" value="1"/>
</dbReference>
<evidence type="ECO:0000256" key="5">
    <source>
        <dbReference type="ARBA" id="ARBA00022737"/>
    </source>
</evidence>
<dbReference type="GO" id="GO:0106274">
    <property type="term" value="F:NAD+-protein-arginine ADP-ribosyltransferase activity"/>
    <property type="evidence" value="ECO:0007669"/>
    <property type="project" value="UniProtKB-EC"/>
</dbReference>
<dbReference type="PROSITE" id="PS50005">
    <property type="entry name" value="TPR"/>
    <property type="match status" value="2"/>
</dbReference>
<dbReference type="PANTHER" id="PTHR45641">
    <property type="entry name" value="TETRATRICOPEPTIDE REPEAT PROTEIN (AFU_ORTHOLOGUE AFUA_6G03870)"/>
    <property type="match status" value="1"/>
</dbReference>
<dbReference type="Pfam" id="PF13181">
    <property type="entry name" value="TPR_8"/>
    <property type="match status" value="1"/>
</dbReference>
<dbReference type="Gene3D" id="1.25.40.10">
    <property type="entry name" value="Tetratricopeptide repeat domain"/>
    <property type="match status" value="2"/>
</dbReference>
<dbReference type="InterPro" id="IPR000768">
    <property type="entry name" value="ART"/>
</dbReference>
<comment type="similarity">
    <text evidence="1 9">Belongs to the Arg-specific ADP-ribosyltransferase family.</text>
</comment>
<proteinExistence type="inferred from homology"/>
<dbReference type="Pfam" id="PF01129">
    <property type="entry name" value="ART"/>
    <property type="match status" value="1"/>
</dbReference>
<dbReference type="Proteomes" id="UP000663828">
    <property type="component" value="Unassembled WGS sequence"/>
</dbReference>
<accession>A0A815NQQ6</accession>
<dbReference type="SUPFAM" id="SSF81901">
    <property type="entry name" value="HCP-like"/>
    <property type="match status" value="1"/>
</dbReference>
<keyword evidence="9" id="KW-0521">NADP</keyword>
<feature type="repeat" description="TPR" evidence="8">
    <location>
        <begin position="587"/>
        <end position="620"/>
    </location>
</feature>
<dbReference type="EMBL" id="CAJNOR010003673">
    <property type="protein sequence ID" value="CAF1437009.1"/>
    <property type="molecule type" value="Genomic_DNA"/>
</dbReference>
<feature type="repeat" description="TPR" evidence="8">
    <location>
        <begin position="460"/>
        <end position="493"/>
    </location>
</feature>
<dbReference type="Pfam" id="PF13424">
    <property type="entry name" value="TPR_12"/>
    <property type="match status" value="2"/>
</dbReference>
<keyword evidence="9" id="KW-0520">NAD</keyword>
<organism evidence="10 11">
    <name type="scientific">Adineta ricciae</name>
    <name type="common">Rotifer</name>
    <dbReference type="NCBI Taxonomy" id="249248"/>
    <lineage>
        <taxon>Eukaryota</taxon>
        <taxon>Metazoa</taxon>
        <taxon>Spiralia</taxon>
        <taxon>Gnathifera</taxon>
        <taxon>Rotifera</taxon>
        <taxon>Eurotatoria</taxon>
        <taxon>Bdelloidea</taxon>
        <taxon>Adinetida</taxon>
        <taxon>Adinetidae</taxon>
        <taxon>Adineta</taxon>
    </lineage>
</organism>
<keyword evidence="4" id="KW-0548">Nucleotidyltransferase</keyword>
<evidence type="ECO:0000256" key="3">
    <source>
        <dbReference type="ARBA" id="ARBA00022679"/>
    </source>
</evidence>
<evidence type="ECO:0000313" key="10">
    <source>
        <dbReference type="EMBL" id="CAF1437009.1"/>
    </source>
</evidence>